<proteinExistence type="predicted"/>
<name>A0A5S4VQ40_9FIRM</name>
<protein>
    <submittedName>
        <fullName evidence="2">Uncharacterized protein</fullName>
    </submittedName>
</protein>
<reference evidence="2 3" key="1">
    <citation type="submission" date="2019-08" db="EMBL/GenBank/DDBJ databases">
        <authorList>
            <person name="Duncan S."/>
            <person name="Walker A."/>
        </authorList>
    </citation>
    <scope>NUCLEOTIDE SEQUENCE [LARGE SCALE GENOMIC DNA]</scope>
    <source>
        <strain evidence="2 3">T3WBe13</strain>
    </source>
</reference>
<dbReference type="AlphaFoldDB" id="A0A5S4VQ40"/>
<comment type="caution">
    <text evidence="2">The sequence shown here is derived from an EMBL/GenBank/DDBJ whole genome shotgun (WGS) entry which is preliminary data.</text>
</comment>
<gene>
    <name evidence="2" type="ORF">FYL31_06280</name>
</gene>
<keyword evidence="1" id="KW-0812">Transmembrane</keyword>
<evidence type="ECO:0000256" key="1">
    <source>
        <dbReference type="SAM" id="Phobius"/>
    </source>
</evidence>
<dbReference type="Proteomes" id="UP000324327">
    <property type="component" value="Unassembled WGS sequence"/>
</dbReference>
<reference evidence="2 3" key="2">
    <citation type="submission" date="2019-09" db="EMBL/GenBank/DDBJ databases">
        <title>Strain-level analysis of Eubacterium rectale using genomes from metagenomes.</title>
        <authorList>
            <person name="Karcher N."/>
            <person name="Segata N."/>
        </authorList>
    </citation>
    <scope>NUCLEOTIDE SEQUENCE [LARGE SCALE GENOMIC DNA]</scope>
    <source>
        <strain evidence="2 3">T3WBe13</strain>
    </source>
</reference>
<keyword evidence="1" id="KW-0472">Membrane</keyword>
<evidence type="ECO:0000313" key="2">
    <source>
        <dbReference type="EMBL" id="TYL60350.1"/>
    </source>
</evidence>
<dbReference type="RefSeq" id="WP_055163408.1">
    <property type="nucleotide sequence ID" value="NZ_VSTF01000005.1"/>
</dbReference>
<dbReference type="EMBL" id="VSTF01000005">
    <property type="protein sequence ID" value="TYL60350.1"/>
    <property type="molecule type" value="Genomic_DNA"/>
</dbReference>
<feature type="transmembrane region" description="Helical" evidence="1">
    <location>
        <begin position="49"/>
        <end position="69"/>
    </location>
</feature>
<organism evidence="2 3">
    <name type="scientific">Agathobacter rectalis</name>
    <dbReference type="NCBI Taxonomy" id="39491"/>
    <lineage>
        <taxon>Bacteria</taxon>
        <taxon>Bacillati</taxon>
        <taxon>Bacillota</taxon>
        <taxon>Clostridia</taxon>
        <taxon>Lachnospirales</taxon>
        <taxon>Lachnospiraceae</taxon>
        <taxon>Agathobacter</taxon>
    </lineage>
</organism>
<feature type="transmembrane region" description="Helical" evidence="1">
    <location>
        <begin position="12"/>
        <end position="37"/>
    </location>
</feature>
<sequence>MQKTKLGITVGALGAITFFAGFFGGYLAAIVLAGYALLFEENAWLKRSVVKAVVLMVFFSVTVAIINVIPDLLEFVGNIASVFNGNFSIIKVNQIVNVLVSGLNLAEKVLFLGLGVKALSQGTIVIPFIDKKVSKYID</sequence>
<keyword evidence="1" id="KW-1133">Transmembrane helix</keyword>
<accession>A0A5S4VQ40</accession>
<evidence type="ECO:0000313" key="3">
    <source>
        <dbReference type="Proteomes" id="UP000324327"/>
    </source>
</evidence>